<proteinExistence type="predicted"/>
<organism evidence="1 2">
    <name type="scientific">Zopfia rhizophila CBS 207.26</name>
    <dbReference type="NCBI Taxonomy" id="1314779"/>
    <lineage>
        <taxon>Eukaryota</taxon>
        <taxon>Fungi</taxon>
        <taxon>Dikarya</taxon>
        <taxon>Ascomycota</taxon>
        <taxon>Pezizomycotina</taxon>
        <taxon>Dothideomycetes</taxon>
        <taxon>Dothideomycetes incertae sedis</taxon>
        <taxon>Zopfiaceae</taxon>
        <taxon>Zopfia</taxon>
    </lineage>
</organism>
<accession>A0A6A6EKU4</accession>
<dbReference type="EMBL" id="ML994616">
    <property type="protein sequence ID" value="KAF2191931.1"/>
    <property type="molecule type" value="Genomic_DNA"/>
</dbReference>
<dbReference type="OrthoDB" id="3860121at2759"/>
<reference evidence="1" key="1">
    <citation type="journal article" date="2020" name="Stud. Mycol.">
        <title>101 Dothideomycetes genomes: a test case for predicting lifestyles and emergence of pathogens.</title>
        <authorList>
            <person name="Haridas S."/>
            <person name="Albert R."/>
            <person name="Binder M."/>
            <person name="Bloem J."/>
            <person name="Labutti K."/>
            <person name="Salamov A."/>
            <person name="Andreopoulos B."/>
            <person name="Baker S."/>
            <person name="Barry K."/>
            <person name="Bills G."/>
            <person name="Bluhm B."/>
            <person name="Cannon C."/>
            <person name="Castanera R."/>
            <person name="Culley D."/>
            <person name="Daum C."/>
            <person name="Ezra D."/>
            <person name="Gonzalez J."/>
            <person name="Henrissat B."/>
            <person name="Kuo A."/>
            <person name="Liang C."/>
            <person name="Lipzen A."/>
            <person name="Lutzoni F."/>
            <person name="Magnuson J."/>
            <person name="Mondo S."/>
            <person name="Nolan M."/>
            <person name="Ohm R."/>
            <person name="Pangilinan J."/>
            <person name="Park H.-J."/>
            <person name="Ramirez L."/>
            <person name="Alfaro M."/>
            <person name="Sun H."/>
            <person name="Tritt A."/>
            <person name="Yoshinaga Y."/>
            <person name="Zwiers L.-H."/>
            <person name="Turgeon B."/>
            <person name="Goodwin S."/>
            <person name="Spatafora J."/>
            <person name="Crous P."/>
            <person name="Grigoriev I."/>
        </authorList>
    </citation>
    <scope>NUCLEOTIDE SEQUENCE</scope>
    <source>
        <strain evidence="1">CBS 207.26</strain>
    </source>
</reference>
<evidence type="ECO:0000313" key="2">
    <source>
        <dbReference type="Proteomes" id="UP000800200"/>
    </source>
</evidence>
<gene>
    <name evidence="1" type="ORF">K469DRAFT_696016</name>
</gene>
<name>A0A6A6EKU4_9PEZI</name>
<dbReference type="Proteomes" id="UP000800200">
    <property type="component" value="Unassembled WGS sequence"/>
</dbReference>
<evidence type="ECO:0000313" key="1">
    <source>
        <dbReference type="EMBL" id="KAF2191931.1"/>
    </source>
</evidence>
<protein>
    <recommendedName>
        <fullName evidence="3">JmjC domain-containing protein</fullName>
    </recommendedName>
</protein>
<evidence type="ECO:0008006" key="3">
    <source>
        <dbReference type="Google" id="ProtNLM"/>
    </source>
</evidence>
<sequence length="118" mass="13520">MTVKWLRPPKFLYRGRNDALRWHAARRIVSRKSAGRSHLACIKDSGHWMLLAQSGAITLPHEDAFGDNTYLVNYASDVGFGWISRPTSEERKRFSHNLSVPLEKARFSVLRCGEAVFF</sequence>
<dbReference type="AlphaFoldDB" id="A0A6A6EKU4"/>
<keyword evidence="2" id="KW-1185">Reference proteome</keyword>